<dbReference type="InterPro" id="IPR010047">
    <property type="entry name" value="CODH"/>
</dbReference>
<dbReference type="GO" id="GO:0016151">
    <property type="term" value="F:nickel cation binding"/>
    <property type="evidence" value="ECO:0007669"/>
    <property type="project" value="InterPro"/>
</dbReference>
<name>A0A429GPD9_9CREN</name>
<dbReference type="Proteomes" id="UP000277582">
    <property type="component" value="Unassembled WGS sequence"/>
</dbReference>
<gene>
    <name evidence="15" type="primary">cooS</name>
    <name evidence="15" type="ORF">D6D85_05660</name>
    <name evidence="16" type="ORF">EF810_03635</name>
</gene>
<evidence type="ECO:0000256" key="7">
    <source>
        <dbReference type="ARBA" id="ARBA00022723"/>
    </source>
</evidence>
<feature type="binding site" evidence="14">
    <location>
        <position position="75"/>
    </location>
    <ligand>
        <name>[4Fe-4S] cluster</name>
        <dbReference type="ChEBI" id="CHEBI:49883"/>
        <label>2</label>
    </ligand>
</feature>
<dbReference type="FunFam" id="1.20.1270.30:FF:000001">
    <property type="entry name" value="Carbon monoxide dehydrogenase"/>
    <property type="match status" value="1"/>
</dbReference>
<protein>
    <recommendedName>
        <fullName evidence="13">Carbon monoxide dehydrogenase</fullName>
        <ecNumber evidence="13">1.2.7.4</ecNumber>
    </recommendedName>
</protein>
<dbReference type="PANTHER" id="PTHR30109:SF4">
    <property type="entry name" value="CARBON MONOXIDE DEHYDROGENASE"/>
    <property type="match status" value="1"/>
</dbReference>
<comment type="cofactor">
    <cofactor evidence="1">
        <name>[4Fe-4S] cluster</name>
        <dbReference type="ChEBI" id="CHEBI:49883"/>
    </cofactor>
</comment>
<evidence type="ECO:0000256" key="2">
    <source>
        <dbReference type="ARBA" id="ARBA00002452"/>
    </source>
</evidence>
<dbReference type="GO" id="GO:0050418">
    <property type="term" value="F:hydroxylamine reductase activity"/>
    <property type="evidence" value="ECO:0007669"/>
    <property type="project" value="TreeGrafter"/>
</dbReference>
<dbReference type="InterPro" id="IPR011254">
    <property type="entry name" value="Prismane-like_sf"/>
</dbReference>
<feature type="binding site" evidence="14">
    <location>
        <position position="56"/>
    </location>
    <ligand>
        <name>[4Fe-4S] cluster</name>
        <dbReference type="ChEBI" id="CHEBI:49883"/>
        <label>2</label>
    </ligand>
</feature>
<evidence type="ECO:0000256" key="1">
    <source>
        <dbReference type="ARBA" id="ARBA00001966"/>
    </source>
</evidence>
<dbReference type="AlphaFoldDB" id="A0A429GPD9"/>
<dbReference type="EC" id="1.2.7.4" evidence="13"/>
<dbReference type="InterPro" id="IPR016099">
    <property type="entry name" value="Prismane-like_a/b-sand"/>
</dbReference>
<sequence>MKYARREFYKAVSIDPTVPDLLEKAEKEGIETAWHRYLAQQPQCGFGLLGTCCRNCNLGPCRIDPFGYGPKRGVCGATADTIVARNLDRMIAAGAAAHSDHARDIVDVFESVAEGKNPYYKIADEKKLISIAKALGIKTEERKINAIAKDVLNVARMEFGKPGEEPLAFLMAYAPKKRISLWKKLGILPRAIDREVTELMHRTHIGVDADPLSLIAQGLRCALADGWSGSLMATQFSDVLFGTPKPIKFVANLGVLRENTVNIICHGHNPVLSMKIAEAVRSKEMQDLAKSVGADGITLAGMCCTGNEMLMRLGIPIAGNFLQQELAIITGAVEAVVVDYQCIMPALADVAACYHTKLITTEPKAHIPGAVHIEFDKEKADEKAKEIVKTAIENFPRRVKEKVNIPKEKMEAWAGFSVEAIVEALGGTLDPLIGALRDGTIKGIVGIVGCNNVKVKQDFSHVTLARRLIEKDILIVGTGCWAIAAAKNGLLRPEAAKEAGPGLRKICEALKIPPCLHMGSCVDNSRILIALSALSEATGLDISELPAAGSAPEWMSEKAVSIGTYFVASGVFTHLGTIPPVLGSQEVVKILIEEAEGLVGGKFYVEPDPEKAANTIFEHIMEKRKRLHWAL</sequence>
<feature type="binding site" evidence="14">
    <location>
        <position position="521"/>
    </location>
    <ligand>
        <name>[Ni-4Fe-4S] cluster</name>
        <dbReference type="ChEBI" id="CHEBI:47739"/>
    </ligand>
</feature>
<dbReference type="GO" id="GO:0051539">
    <property type="term" value="F:4 iron, 4 sulfur cluster binding"/>
    <property type="evidence" value="ECO:0007669"/>
    <property type="project" value="UniProtKB-UniRule"/>
</dbReference>
<keyword evidence="10 13" id="KW-0411">Iron-sulfur</keyword>
<evidence type="ECO:0000256" key="11">
    <source>
        <dbReference type="ARBA" id="ARBA00034454"/>
    </source>
</evidence>
<dbReference type="GO" id="GO:0042542">
    <property type="term" value="P:response to hydrogen peroxide"/>
    <property type="evidence" value="ECO:0007669"/>
    <property type="project" value="TreeGrafter"/>
</dbReference>
<comment type="subunit">
    <text evidence="4">Homodimer.</text>
</comment>
<accession>A0A429GPD9</accession>
<comment type="similarity">
    <text evidence="3">Belongs to the Ni-containing carbon monoxide dehydrogenase family.</text>
</comment>
<organism evidence="15 17">
    <name type="scientific">Candidatus Methanodesulfokora washburnensis</name>
    <dbReference type="NCBI Taxonomy" id="2478471"/>
    <lineage>
        <taxon>Archaea</taxon>
        <taxon>Thermoproteota</taxon>
        <taxon>Candidatus Korarchaeia</taxon>
        <taxon>Candidatus Korarchaeia incertae sedis</taxon>
        <taxon>Candidatus Methanodesulfokora</taxon>
    </lineage>
</organism>
<keyword evidence="8 13" id="KW-0560">Oxidoreductase</keyword>
<evidence type="ECO:0000256" key="8">
    <source>
        <dbReference type="ARBA" id="ARBA00023002"/>
    </source>
</evidence>
<keyword evidence="6 14" id="KW-0533">Nickel</keyword>
<dbReference type="EMBL" id="RCOS01000070">
    <property type="protein sequence ID" value="RSN75756.1"/>
    <property type="molecule type" value="Genomic_DNA"/>
</dbReference>
<feature type="binding site" evidence="14">
    <location>
        <position position="61"/>
    </location>
    <ligand>
        <name>[4Fe-4S] cluster</name>
        <dbReference type="ChEBI" id="CHEBI:49883"/>
        <label>2</label>
    </ligand>
</feature>
<feature type="binding site" evidence="14">
    <location>
        <position position="304"/>
    </location>
    <ligand>
        <name>[Ni-4Fe-4S] cluster</name>
        <dbReference type="ChEBI" id="CHEBI:47739"/>
    </ligand>
</feature>
<dbReference type="OrthoDB" id="146433at2157"/>
<dbReference type="GO" id="GO:0004601">
    <property type="term" value="F:peroxidase activity"/>
    <property type="evidence" value="ECO:0007669"/>
    <property type="project" value="TreeGrafter"/>
</dbReference>
<dbReference type="CDD" id="cd01915">
    <property type="entry name" value="CODH"/>
    <property type="match status" value="1"/>
</dbReference>
<evidence type="ECO:0000256" key="5">
    <source>
        <dbReference type="ARBA" id="ARBA00022485"/>
    </source>
</evidence>
<dbReference type="EMBL" id="RXII01000054">
    <property type="protein sequence ID" value="RZN62128.1"/>
    <property type="molecule type" value="Genomic_DNA"/>
</dbReference>
<feature type="binding site" evidence="14">
    <location>
        <position position="53"/>
    </location>
    <ligand>
        <name>[4Fe-4S] cluster</name>
        <dbReference type="ChEBI" id="CHEBI:49883"/>
        <label>2</label>
    </ligand>
</feature>
<keyword evidence="9 13" id="KW-0408">Iron</keyword>
<reference evidence="15 17" key="1">
    <citation type="submission" date="2018-10" db="EMBL/GenBank/DDBJ databases">
        <title>Co-occurring genomic capacity for anaerobic methane metabolism and dissimilatory sulfite reduction discovered in the Korarchaeota.</title>
        <authorList>
            <person name="Mckay L.J."/>
            <person name="Dlakic M."/>
            <person name="Fields M.W."/>
            <person name="Delmont T.O."/>
            <person name="Eren A.M."/>
            <person name="Jay Z.J."/>
            <person name="Klingelsmith K.B."/>
            <person name="Rusch D.B."/>
            <person name="Inskeep W.P."/>
        </authorList>
    </citation>
    <scope>NUCLEOTIDE SEQUENCE [LARGE SCALE GENOMIC DNA]</scope>
    <source>
        <strain evidence="15 17">MDKW</strain>
    </source>
</reference>
<feature type="binding site" evidence="14">
    <location>
        <position position="44"/>
    </location>
    <ligand>
        <name>[4Fe-4S] cluster</name>
        <dbReference type="ChEBI" id="CHEBI:49883"/>
        <label>1</label>
        <note>ligand shared between dimeric partners</note>
    </ligand>
</feature>
<evidence type="ECO:0000256" key="6">
    <source>
        <dbReference type="ARBA" id="ARBA00022596"/>
    </source>
</evidence>
<evidence type="ECO:0000256" key="9">
    <source>
        <dbReference type="ARBA" id="ARBA00023004"/>
    </source>
</evidence>
<dbReference type="NCBIfam" id="TIGR01702">
    <property type="entry name" value="CO_DH_cata"/>
    <property type="match status" value="1"/>
</dbReference>
<dbReference type="PIRSF" id="PIRSF005023">
    <property type="entry name" value="CODH"/>
    <property type="match status" value="1"/>
</dbReference>
<evidence type="ECO:0000256" key="4">
    <source>
        <dbReference type="ARBA" id="ARBA00011738"/>
    </source>
</evidence>
<evidence type="ECO:0000256" key="12">
    <source>
        <dbReference type="ARBA" id="ARBA00048733"/>
    </source>
</evidence>
<reference evidence="16 18" key="2">
    <citation type="journal article" date="2019" name="Nat. Microbiol.">
        <title>Wide diversity of methane and short-chain alkane metabolisms in uncultured archaea.</title>
        <authorList>
            <person name="Borrel G."/>
            <person name="Adam P.S."/>
            <person name="McKay L.J."/>
            <person name="Chen L.X."/>
            <person name="Sierra-Garcia I.N."/>
            <person name="Sieber C.M."/>
            <person name="Letourneur Q."/>
            <person name="Ghozlane A."/>
            <person name="Andersen G.L."/>
            <person name="Li W.J."/>
            <person name="Hallam S.J."/>
            <person name="Muyzer G."/>
            <person name="de Oliveira V.M."/>
            <person name="Inskeep W.P."/>
            <person name="Banfield J.F."/>
            <person name="Gribaldo S."/>
        </authorList>
    </citation>
    <scope>NUCLEOTIDE SEQUENCE [LARGE SCALE GENOMIC DNA]</scope>
    <source>
        <strain evidence="16">NM4</strain>
    </source>
</reference>
<evidence type="ECO:0000313" key="17">
    <source>
        <dbReference type="Proteomes" id="UP000277582"/>
    </source>
</evidence>
<comment type="catalytic activity">
    <reaction evidence="12 13">
        <text>CO + 2 oxidized [2Fe-2S]-[ferredoxin] + H2O = 2 reduced [2Fe-2S]-[ferredoxin] + CO2 + 2 H(+)</text>
        <dbReference type="Rhea" id="RHEA:21040"/>
        <dbReference type="Rhea" id="RHEA-COMP:10000"/>
        <dbReference type="Rhea" id="RHEA-COMP:10001"/>
        <dbReference type="ChEBI" id="CHEBI:15377"/>
        <dbReference type="ChEBI" id="CHEBI:15378"/>
        <dbReference type="ChEBI" id="CHEBI:16526"/>
        <dbReference type="ChEBI" id="CHEBI:17245"/>
        <dbReference type="ChEBI" id="CHEBI:33737"/>
        <dbReference type="ChEBI" id="CHEBI:33738"/>
        <dbReference type="EC" id="1.2.7.4"/>
    </reaction>
</comment>
<dbReference type="PANTHER" id="PTHR30109">
    <property type="entry name" value="HYDROXYLAMINE REDUCTASE"/>
    <property type="match status" value="1"/>
</dbReference>
<keyword evidence="7 13" id="KW-0479">Metal-binding</keyword>
<evidence type="ECO:0000256" key="14">
    <source>
        <dbReference type="PIRSR" id="PIRSR005023-1"/>
    </source>
</evidence>
<dbReference type="Gene3D" id="1.20.1270.30">
    <property type="match status" value="1"/>
</dbReference>
<comment type="caution">
    <text evidence="15">The sequence shown here is derived from an EMBL/GenBank/DDBJ whole genome shotgun (WGS) entry which is preliminary data.</text>
</comment>
<feature type="binding site" evidence="14">
    <location>
        <position position="52"/>
    </location>
    <ligand>
        <name>[4Fe-4S] cluster</name>
        <dbReference type="ChEBI" id="CHEBI:49883"/>
        <label>1</label>
        <note>ligand shared between dimeric partners</note>
    </ligand>
</feature>
<dbReference type="GO" id="GO:0006091">
    <property type="term" value="P:generation of precursor metabolites and energy"/>
    <property type="evidence" value="ECO:0007669"/>
    <property type="project" value="InterPro"/>
</dbReference>
<dbReference type="InterPro" id="IPR004137">
    <property type="entry name" value="HCP/CODH"/>
</dbReference>
<comment type="cofactor">
    <cofactor evidence="11">
        <name>[Ni-4Fe-5S] cluster</name>
        <dbReference type="ChEBI" id="CHEBI:177874"/>
    </cofactor>
</comment>
<evidence type="ECO:0000256" key="13">
    <source>
        <dbReference type="PIRNR" id="PIRNR005023"/>
    </source>
</evidence>
<dbReference type="Gene3D" id="3.40.50.2030">
    <property type="match status" value="2"/>
</dbReference>
<evidence type="ECO:0000313" key="16">
    <source>
        <dbReference type="EMBL" id="RZN62128.1"/>
    </source>
</evidence>
<comment type="function">
    <text evidence="2">CODH oxidizes carbon monoxide coupled, via CooF, to the reduction of a hydrogen cation by a hydrogenase (possibly CooH).</text>
</comment>
<feature type="binding site" evidence="14">
    <location>
        <position position="342"/>
    </location>
    <ligand>
        <name>[Ni-4Fe-4S] cluster</name>
        <dbReference type="ChEBI" id="CHEBI:47739"/>
    </ligand>
</feature>
<evidence type="ECO:0000256" key="10">
    <source>
        <dbReference type="ARBA" id="ARBA00023014"/>
    </source>
</evidence>
<dbReference type="FunFam" id="3.40.50.2030:FF:000005">
    <property type="entry name" value="Carbon monoxide dehydrogenase"/>
    <property type="match status" value="1"/>
</dbReference>
<evidence type="ECO:0000313" key="18">
    <source>
        <dbReference type="Proteomes" id="UP000316217"/>
    </source>
</evidence>
<feature type="binding site" evidence="14">
    <location>
        <position position="450"/>
    </location>
    <ligand>
        <name>[Ni-4Fe-4S] cluster</name>
        <dbReference type="ChEBI" id="CHEBI:47739"/>
    </ligand>
</feature>
<dbReference type="Proteomes" id="UP000316217">
    <property type="component" value="Unassembled WGS sequence"/>
</dbReference>
<dbReference type="InterPro" id="IPR016101">
    <property type="entry name" value="CO_DH_a-bundle"/>
</dbReference>
<proteinExistence type="inferred from homology"/>
<evidence type="ECO:0000256" key="3">
    <source>
        <dbReference type="ARBA" id="ARBA00010689"/>
    </source>
</evidence>
<dbReference type="GO" id="GO:0043885">
    <property type="term" value="F:anaerobic carbon-monoxide dehydrogenase activity"/>
    <property type="evidence" value="ECO:0007669"/>
    <property type="project" value="UniProtKB-UniRule"/>
</dbReference>
<feature type="binding site" evidence="14">
    <location>
        <position position="480"/>
    </location>
    <ligand>
        <name>[Ni-4Fe-4S] cluster</name>
        <dbReference type="ChEBI" id="CHEBI:47739"/>
    </ligand>
</feature>
<feature type="binding site" evidence="14">
    <location>
        <position position="268"/>
    </location>
    <ligand>
        <name>[Ni-4Fe-4S] cluster</name>
        <dbReference type="ChEBI" id="CHEBI:47739"/>
    </ligand>
</feature>
<keyword evidence="17" id="KW-1185">Reference proteome</keyword>
<evidence type="ECO:0000313" key="15">
    <source>
        <dbReference type="EMBL" id="RSN75756.1"/>
    </source>
</evidence>
<dbReference type="SUPFAM" id="SSF56821">
    <property type="entry name" value="Prismane protein-like"/>
    <property type="match status" value="1"/>
</dbReference>
<keyword evidence="5 13" id="KW-0004">4Fe-4S</keyword>
<dbReference type="Pfam" id="PF03063">
    <property type="entry name" value="Prismane"/>
    <property type="match status" value="1"/>
</dbReference>